<dbReference type="EMBL" id="CP002207">
    <property type="protein sequence ID" value="ADP34017.1"/>
    <property type="molecule type" value="Genomic_DNA"/>
</dbReference>
<name>A0ABN3ZHU6_BACA1</name>
<evidence type="ECO:0000313" key="2">
    <source>
        <dbReference type="Proteomes" id="UP000006867"/>
    </source>
</evidence>
<evidence type="ECO:0000313" key="1">
    <source>
        <dbReference type="EMBL" id="ADP34017.1"/>
    </source>
</evidence>
<proteinExistence type="predicted"/>
<accession>A0ABN3ZHU6</accession>
<reference evidence="1 2" key="1">
    <citation type="journal article" date="2011" name="Front. Microbiol.">
        <title>Genomic signatures of strain selection and enhancement in Bacillus atrophaeus var. globigii, a historical biowarfare simulant.</title>
        <authorList>
            <person name="Gibbons H.S."/>
            <person name="Broomall S.M."/>
            <person name="McNew L.A."/>
            <person name="Daligault H."/>
            <person name="Chapman C."/>
            <person name="Bruce D."/>
            <person name="Karavis M."/>
            <person name="Krepps M."/>
            <person name="McGregor P.A."/>
            <person name="Hong C."/>
            <person name="Park K.H."/>
            <person name="Akmal A."/>
            <person name="Feldman A."/>
            <person name="Lin J.S."/>
            <person name="Chang W.E."/>
            <person name="Higgs B.W."/>
            <person name="Demirev P."/>
            <person name="Lindquist J."/>
            <person name="Liem A."/>
            <person name="Fochler E."/>
            <person name="Read T.D."/>
            <person name="Tapia R."/>
            <person name="Johnson S."/>
            <person name="Bishop-Lilly K.A."/>
            <person name="Detter C."/>
            <person name="Han C."/>
            <person name="Sozhamannan S."/>
            <person name="Rosenzweig C.N."/>
            <person name="Skowronski E.W."/>
        </authorList>
    </citation>
    <scope>NUCLEOTIDE SEQUENCE [LARGE SCALE GENOMIC DNA]</scope>
    <source>
        <strain evidence="1 2">1942</strain>
    </source>
</reference>
<protein>
    <submittedName>
        <fullName evidence="1">Uncharacterized protein</fullName>
    </submittedName>
</protein>
<keyword evidence="2" id="KW-1185">Reference proteome</keyword>
<gene>
    <name evidence="1" type="ordered locus">BATR1942_15490</name>
</gene>
<organism evidence="1 2">
    <name type="scientific">Bacillus atrophaeus (strain 1942)</name>
    <dbReference type="NCBI Taxonomy" id="720555"/>
    <lineage>
        <taxon>Bacteria</taxon>
        <taxon>Bacillati</taxon>
        <taxon>Bacillota</taxon>
        <taxon>Bacilli</taxon>
        <taxon>Bacillales</taxon>
        <taxon>Bacillaceae</taxon>
        <taxon>Bacillus</taxon>
    </lineage>
</organism>
<dbReference type="Proteomes" id="UP000006867">
    <property type="component" value="Chromosome"/>
</dbReference>
<sequence length="37" mass="4063">MLKKLVTYAKVADSIYNSVVAGSNEPMIKTVFSAEKE</sequence>